<evidence type="ECO:0000256" key="4">
    <source>
        <dbReference type="SAM" id="MobiDB-lite"/>
    </source>
</evidence>
<dbReference type="Pfam" id="PF00012">
    <property type="entry name" value="HSP70"/>
    <property type="match status" value="1"/>
</dbReference>
<accession>A0A5N4C6Q6</accession>
<dbReference type="InterPro" id="IPR013126">
    <property type="entry name" value="Hsp_70_fam"/>
</dbReference>
<dbReference type="GO" id="GO:0140662">
    <property type="term" value="F:ATP-dependent protein folding chaperone"/>
    <property type="evidence" value="ECO:0007669"/>
    <property type="project" value="InterPro"/>
</dbReference>
<evidence type="ECO:0000256" key="1">
    <source>
        <dbReference type="ARBA" id="ARBA00007381"/>
    </source>
</evidence>
<dbReference type="Proteomes" id="UP000299084">
    <property type="component" value="Unassembled WGS sequence"/>
</dbReference>
<sequence length="108" mass="12678">MDKRTGKENKITIKNSEDHLSKEDMDNMVQEDEKYEADYEKQRNKISARNPLKFCALNVKAMVEDERLQGKIKDENNRRFLTSIMKSSTDSVRIRLLKSKNLNIGRKS</sequence>
<protein>
    <submittedName>
        <fullName evidence="5">Heat shock cognate 71 kDa protein</fullName>
    </submittedName>
</protein>
<evidence type="ECO:0000313" key="5">
    <source>
        <dbReference type="EMBL" id="KAB1254546.1"/>
    </source>
</evidence>
<gene>
    <name evidence="5" type="ORF">Cadr_000029484</name>
</gene>
<proteinExistence type="inferred from homology"/>
<evidence type="ECO:0000313" key="6">
    <source>
        <dbReference type="Proteomes" id="UP000299084"/>
    </source>
</evidence>
<comment type="caution">
    <text evidence="5">The sequence shown here is derived from an EMBL/GenBank/DDBJ whole genome shotgun (WGS) entry which is preliminary data.</text>
</comment>
<keyword evidence="6" id="KW-1185">Reference proteome</keyword>
<dbReference type="EMBL" id="JWIN03000034">
    <property type="protein sequence ID" value="KAB1254546.1"/>
    <property type="molecule type" value="Genomic_DNA"/>
</dbReference>
<dbReference type="SUPFAM" id="SSF100920">
    <property type="entry name" value="Heat shock protein 70kD (HSP70), peptide-binding domain"/>
    <property type="match status" value="1"/>
</dbReference>
<dbReference type="Gene3D" id="1.20.1270.10">
    <property type="match status" value="1"/>
</dbReference>
<name>A0A5N4C6Q6_CAMDR</name>
<keyword evidence="5" id="KW-0346">Stress response</keyword>
<dbReference type="InterPro" id="IPR029048">
    <property type="entry name" value="HSP70_C_sf"/>
</dbReference>
<feature type="region of interest" description="Disordered" evidence="4">
    <location>
        <begin position="1"/>
        <end position="25"/>
    </location>
</feature>
<dbReference type="InterPro" id="IPR029047">
    <property type="entry name" value="HSP70_peptide-bd_sf"/>
</dbReference>
<organism evidence="5 6">
    <name type="scientific">Camelus dromedarius</name>
    <name type="common">Dromedary</name>
    <name type="synonym">Arabian camel</name>
    <dbReference type="NCBI Taxonomy" id="9838"/>
    <lineage>
        <taxon>Eukaryota</taxon>
        <taxon>Metazoa</taxon>
        <taxon>Chordata</taxon>
        <taxon>Craniata</taxon>
        <taxon>Vertebrata</taxon>
        <taxon>Euteleostomi</taxon>
        <taxon>Mammalia</taxon>
        <taxon>Eutheria</taxon>
        <taxon>Laurasiatheria</taxon>
        <taxon>Artiodactyla</taxon>
        <taxon>Tylopoda</taxon>
        <taxon>Camelidae</taxon>
        <taxon>Camelus</taxon>
    </lineage>
</organism>
<keyword evidence="3" id="KW-0067">ATP-binding</keyword>
<reference evidence="5 6" key="1">
    <citation type="journal article" date="2019" name="Mol. Ecol. Resour.">
        <title>Improving Illumina assemblies with Hi-C and long reads: an example with the North African dromedary.</title>
        <authorList>
            <person name="Elbers J.P."/>
            <person name="Rogers M.F."/>
            <person name="Perelman P.L."/>
            <person name="Proskuryakova A.A."/>
            <person name="Serdyukova N.A."/>
            <person name="Johnson W.E."/>
            <person name="Horin P."/>
            <person name="Corander J."/>
            <person name="Murphy D."/>
            <person name="Burger P.A."/>
        </authorList>
    </citation>
    <scope>NUCLEOTIDE SEQUENCE [LARGE SCALE GENOMIC DNA]</scope>
    <source>
        <strain evidence="5">Drom800</strain>
        <tissue evidence="5">Blood</tissue>
    </source>
</reference>
<evidence type="ECO:0000256" key="2">
    <source>
        <dbReference type="ARBA" id="ARBA00022741"/>
    </source>
</evidence>
<dbReference type="AlphaFoldDB" id="A0A5N4C6Q6"/>
<keyword evidence="2" id="KW-0547">Nucleotide-binding</keyword>
<dbReference type="GO" id="GO:0005524">
    <property type="term" value="F:ATP binding"/>
    <property type="evidence" value="ECO:0007669"/>
    <property type="project" value="UniProtKB-KW"/>
</dbReference>
<evidence type="ECO:0000256" key="3">
    <source>
        <dbReference type="ARBA" id="ARBA00022840"/>
    </source>
</evidence>
<comment type="similarity">
    <text evidence="1">Belongs to the heat shock protein 70 family.</text>
</comment>